<organism evidence="3 4">
    <name type="scientific">Mytilus edulis</name>
    <name type="common">Blue mussel</name>
    <dbReference type="NCBI Taxonomy" id="6550"/>
    <lineage>
        <taxon>Eukaryota</taxon>
        <taxon>Metazoa</taxon>
        <taxon>Spiralia</taxon>
        <taxon>Lophotrochozoa</taxon>
        <taxon>Mollusca</taxon>
        <taxon>Bivalvia</taxon>
        <taxon>Autobranchia</taxon>
        <taxon>Pteriomorphia</taxon>
        <taxon>Mytilida</taxon>
        <taxon>Mytiloidea</taxon>
        <taxon>Mytilidae</taxon>
        <taxon>Mytilinae</taxon>
        <taxon>Mytilus</taxon>
    </lineage>
</organism>
<evidence type="ECO:0000256" key="1">
    <source>
        <dbReference type="SAM" id="Coils"/>
    </source>
</evidence>
<feature type="compositionally biased region" description="Polar residues" evidence="2">
    <location>
        <begin position="196"/>
        <end position="207"/>
    </location>
</feature>
<proteinExistence type="predicted"/>
<evidence type="ECO:0000313" key="4">
    <source>
        <dbReference type="Proteomes" id="UP000683360"/>
    </source>
</evidence>
<dbReference type="OrthoDB" id="3176171at2759"/>
<feature type="compositionally biased region" description="Polar residues" evidence="2">
    <location>
        <begin position="73"/>
        <end position="84"/>
    </location>
</feature>
<dbReference type="AlphaFoldDB" id="A0A8S3T538"/>
<gene>
    <name evidence="3" type="ORF">MEDL_37329</name>
</gene>
<feature type="compositionally biased region" description="Basic and acidic residues" evidence="2">
    <location>
        <begin position="85"/>
        <end position="100"/>
    </location>
</feature>
<keyword evidence="4" id="KW-1185">Reference proteome</keyword>
<feature type="compositionally biased region" description="Polar residues" evidence="2">
    <location>
        <begin position="129"/>
        <end position="140"/>
    </location>
</feature>
<name>A0A8S3T538_MYTED</name>
<feature type="region of interest" description="Disordered" evidence="2">
    <location>
        <begin position="32"/>
        <end position="210"/>
    </location>
</feature>
<feature type="compositionally biased region" description="Basic and acidic residues" evidence="2">
    <location>
        <begin position="52"/>
        <end position="67"/>
    </location>
</feature>
<sequence length="531" mass="60838">MQDQIKHQQEEALKGKKMMKVWWHPVLPTCRTKSNFKKVRNDEGQTNNMQDQIKHQQEEALKGKENDEGLVAPSSSPTQTNMQDQIKHQQEEALKGKENYEVTQRTGTKLNTSRKSFKKVRNDEGLVAPSSSPTQTNMQDQIKHQQEEALKAGRLAKEENDEGLENPSSSPPTQTIHAGPNATPAGRGFKKGLVAPSSSPTQTNMQDQIKHQQEEALKRLQELERQMVGGEQSDNAEMKERRKNRQLVADERKERLMEAIANMDDDFIMLEIYDDTQAELQAKNKVLEKEKDKIESLERDIIDIQSEFQFERIDYLDTIRKQERQLLLLEGLIDKIHPCLRRDCNYANIDRVKKECKWDEDNGRWIFPRMQINNTALPVAGNSNSVMDRRGGRVSNNTHGRPRPVTNGEVNASIYDNEEDRYAQSLYNKHDSSSDYFENKRVKKYLNNQPISRTNMSEVKHSIQKTAPMPVSNGFGKHDQMSSGLRAAAVHGQLISQENDPLVRKPTRLETLQPIGGGRKGKKKRNELQPL</sequence>
<feature type="compositionally biased region" description="Basic and acidic residues" evidence="2">
    <location>
        <begin position="141"/>
        <end position="158"/>
    </location>
</feature>
<accession>A0A8S3T538</accession>
<feature type="compositionally biased region" description="Polar residues" evidence="2">
    <location>
        <begin position="166"/>
        <end position="176"/>
    </location>
</feature>
<comment type="caution">
    <text evidence="3">The sequence shown here is derived from an EMBL/GenBank/DDBJ whole genome shotgun (WGS) entry which is preliminary data.</text>
</comment>
<keyword evidence="1" id="KW-0175">Coiled coil</keyword>
<evidence type="ECO:0000256" key="2">
    <source>
        <dbReference type="SAM" id="MobiDB-lite"/>
    </source>
</evidence>
<feature type="compositionally biased region" description="Polar residues" evidence="2">
    <location>
        <begin position="101"/>
        <end position="114"/>
    </location>
</feature>
<feature type="coiled-coil region" evidence="1">
    <location>
        <begin position="270"/>
        <end position="307"/>
    </location>
</feature>
<dbReference type="EMBL" id="CAJPWZ010001797">
    <property type="protein sequence ID" value="CAG2224100.1"/>
    <property type="molecule type" value="Genomic_DNA"/>
</dbReference>
<reference evidence="3" key="1">
    <citation type="submission" date="2021-03" db="EMBL/GenBank/DDBJ databases">
        <authorList>
            <person name="Bekaert M."/>
        </authorList>
    </citation>
    <scope>NUCLEOTIDE SEQUENCE</scope>
</reference>
<evidence type="ECO:0000313" key="3">
    <source>
        <dbReference type="EMBL" id="CAG2224100.1"/>
    </source>
</evidence>
<dbReference type="Proteomes" id="UP000683360">
    <property type="component" value="Unassembled WGS sequence"/>
</dbReference>
<feature type="region of interest" description="Disordered" evidence="2">
    <location>
        <begin position="497"/>
        <end position="531"/>
    </location>
</feature>
<protein>
    <submittedName>
        <fullName evidence="3">KIF17</fullName>
    </submittedName>
</protein>